<comment type="subcellular location">
    <subcellularLocation>
        <location evidence="2">Cytoplasm</location>
    </subcellularLocation>
</comment>
<reference evidence="15" key="1">
    <citation type="submission" date="2015-10" db="EMBL/GenBank/DDBJ databases">
        <title>Niche specialization of a soil ammonia-oxidizing archaeon, Candidatus Nitrosocosmicus oleophilus.</title>
        <authorList>
            <person name="Jung M.-Y."/>
            <person name="Rhee S.-K."/>
        </authorList>
    </citation>
    <scope>NUCLEOTIDE SEQUENCE [LARGE SCALE GENOMIC DNA]</scope>
    <source>
        <strain evidence="15">MY3</strain>
    </source>
</reference>
<dbReference type="GO" id="GO:0003723">
    <property type="term" value="F:RNA binding"/>
    <property type="evidence" value="ECO:0007669"/>
    <property type="project" value="InterPro"/>
</dbReference>
<feature type="domain" description="B5" evidence="13">
    <location>
        <begin position="276"/>
        <end position="352"/>
    </location>
</feature>
<dbReference type="InterPro" id="IPR041616">
    <property type="entry name" value="PheRS_beta_core"/>
</dbReference>
<keyword evidence="12" id="KW-0030">Aminoacyl-tRNA synthetase</keyword>
<dbReference type="Gene3D" id="3.30.930.10">
    <property type="entry name" value="Bira Bifunctional Protein, Domain 2"/>
    <property type="match status" value="1"/>
</dbReference>
<dbReference type="GO" id="GO:0004826">
    <property type="term" value="F:phenylalanine-tRNA ligase activity"/>
    <property type="evidence" value="ECO:0007669"/>
    <property type="project" value="UniProtKB-EC"/>
</dbReference>
<dbReference type="NCBIfam" id="TIGR00471">
    <property type="entry name" value="pheT_arch"/>
    <property type="match status" value="1"/>
</dbReference>
<keyword evidence="8" id="KW-0547">Nucleotide-binding</keyword>
<dbReference type="GO" id="GO:0006432">
    <property type="term" value="P:phenylalanyl-tRNA aminoacylation"/>
    <property type="evidence" value="ECO:0007669"/>
    <property type="project" value="InterPro"/>
</dbReference>
<dbReference type="SMART" id="SM00874">
    <property type="entry name" value="B5"/>
    <property type="match status" value="1"/>
</dbReference>
<dbReference type="Pfam" id="PF03484">
    <property type="entry name" value="B5"/>
    <property type="match status" value="1"/>
</dbReference>
<dbReference type="InterPro" id="IPR005146">
    <property type="entry name" value="B3/B4_tRNA-bd"/>
</dbReference>
<evidence type="ECO:0000313" key="15">
    <source>
        <dbReference type="Proteomes" id="UP000058925"/>
    </source>
</evidence>
<dbReference type="InterPro" id="IPR005147">
    <property type="entry name" value="tRNA_synthase_B5-dom"/>
</dbReference>
<dbReference type="InterPro" id="IPR020825">
    <property type="entry name" value="Phe-tRNA_synthase-like_B3/B4"/>
</dbReference>
<keyword evidence="9" id="KW-0067">ATP-binding</keyword>
<evidence type="ECO:0000256" key="4">
    <source>
        <dbReference type="ARBA" id="ARBA00012814"/>
    </source>
</evidence>
<dbReference type="InterPro" id="IPR004531">
    <property type="entry name" value="Phe-tRNA-synth_IIc_bsu_arc_euk"/>
</dbReference>
<keyword evidence="7" id="KW-0479">Metal-binding</keyword>
<dbReference type="InterPro" id="IPR009061">
    <property type="entry name" value="DNA-bd_dom_put_sf"/>
</dbReference>
<evidence type="ECO:0000256" key="11">
    <source>
        <dbReference type="ARBA" id="ARBA00022917"/>
    </source>
</evidence>
<dbReference type="GO" id="GO:0009328">
    <property type="term" value="C:phenylalanine-tRNA ligase complex"/>
    <property type="evidence" value="ECO:0007669"/>
    <property type="project" value="TreeGrafter"/>
</dbReference>
<dbReference type="SUPFAM" id="SSF46955">
    <property type="entry name" value="Putative DNA-binding domain"/>
    <property type="match status" value="2"/>
</dbReference>
<dbReference type="PANTHER" id="PTHR10947">
    <property type="entry name" value="PHENYLALANYL-TRNA SYNTHETASE BETA CHAIN AND LEUCINE-RICH REPEAT-CONTAINING PROTEIN 47"/>
    <property type="match status" value="1"/>
</dbReference>
<dbReference type="Gene3D" id="3.30.56.10">
    <property type="match status" value="2"/>
</dbReference>
<dbReference type="Gene3D" id="3.50.40.10">
    <property type="entry name" value="Phenylalanyl-trna Synthetase, Chain B, domain 3"/>
    <property type="match status" value="1"/>
</dbReference>
<dbReference type="GO" id="GO:0005524">
    <property type="term" value="F:ATP binding"/>
    <property type="evidence" value="ECO:0007669"/>
    <property type="project" value="UniProtKB-KW"/>
</dbReference>
<keyword evidence="11" id="KW-0648">Protein biosynthesis</keyword>
<accession>A0A654M3G9</accession>
<keyword evidence="5" id="KW-0963">Cytoplasm</keyword>
<evidence type="ECO:0000256" key="9">
    <source>
        <dbReference type="ARBA" id="ARBA00022840"/>
    </source>
</evidence>
<evidence type="ECO:0000256" key="6">
    <source>
        <dbReference type="ARBA" id="ARBA00022598"/>
    </source>
</evidence>
<keyword evidence="15" id="KW-1185">Reference proteome</keyword>
<dbReference type="Pfam" id="PF17759">
    <property type="entry name" value="tRNA_synthFbeta"/>
    <property type="match status" value="1"/>
</dbReference>
<dbReference type="CDD" id="cd00769">
    <property type="entry name" value="PheRS_beta_core"/>
    <property type="match status" value="1"/>
</dbReference>
<name>A0A654M3G9_9ARCH</name>
<dbReference type="InterPro" id="IPR045060">
    <property type="entry name" value="Phe-tRNA-ligase_IIc_bsu"/>
</dbReference>
<dbReference type="EC" id="6.1.1.20" evidence="4"/>
<evidence type="ECO:0000256" key="2">
    <source>
        <dbReference type="ARBA" id="ARBA00004496"/>
    </source>
</evidence>
<dbReference type="PANTHER" id="PTHR10947:SF0">
    <property type="entry name" value="PHENYLALANINE--TRNA LIGASE BETA SUBUNIT"/>
    <property type="match status" value="1"/>
</dbReference>
<dbReference type="GO" id="GO:0000287">
    <property type="term" value="F:magnesium ion binding"/>
    <property type="evidence" value="ECO:0007669"/>
    <property type="project" value="InterPro"/>
</dbReference>
<evidence type="ECO:0000256" key="10">
    <source>
        <dbReference type="ARBA" id="ARBA00022842"/>
    </source>
</evidence>
<gene>
    <name evidence="14" type="primary">pheT</name>
    <name evidence="14" type="ORF">NMY3_02999</name>
</gene>
<organism evidence="14 15">
    <name type="scientific">Candidatus Nitrosocosmicus oleophilus</name>
    <dbReference type="NCBI Taxonomy" id="1353260"/>
    <lineage>
        <taxon>Archaea</taxon>
        <taxon>Nitrososphaerota</taxon>
        <taxon>Nitrososphaeria</taxon>
        <taxon>Nitrososphaerales</taxon>
        <taxon>Nitrososphaeraceae</taxon>
        <taxon>Candidatus Nitrosocosmicus</taxon>
    </lineage>
</organism>
<dbReference type="KEGG" id="taa:NMY3_02999"/>
<sequence>MPVVNVRTSLLSKIFSEMTLEEIIEKLPYLGLDIEGLDEANDKIRIEFNPNRPDFSSENGIVRALKGILDVELGCPSIHDLRTSSSSIMVDEQLKNVRPIIYGLVAKRAFPIDNEELTQLISMQEDLHNGIGRNRKKASIGLHNYDALTFPLLYKGVSRQVKFIPLDGKKECSLAEILSDFDVGKKYGHILEKFEFVPILLDSKDKIISFPPIINGNTTRVDQATSNLFIEVTSVNPKSAKDILSILSFELSDMGFDLYSVIVDSTFHKKIVTPILKPYKLQLDFNYVNRMLGLELTHEEILVCLQRSRCEGIDKGSGKLECIIPSYRIDLFDKVDVCEEVAIGYGIFNLEPLHPSTYFPGRKNNQSIVFDKVRDILIGLGFMEIINPDIISKSLVRDVFLEDGHSDKKLVTLGDSKNTEFELLRNSLIPSIINTFSKNIHEKYPQKLFEIGKTFSATENEIREDWLLCVSIAHNTTDYTEIKSNLESLMKYCFNAIVTTPRYDTNYFLTGHSARILLKDQKIGEIGEIHPQVLENLNLRTLITVFEFNLSTVVNILNLDQIRIV</sequence>
<evidence type="ECO:0000256" key="7">
    <source>
        <dbReference type="ARBA" id="ARBA00022723"/>
    </source>
</evidence>
<dbReference type="Proteomes" id="UP000058925">
    <property type="component" value="Chromosome"/>
</dbReference>
<keyword evidence="10" id="KW-0460">Magnesium</keyword>
<evidence type="ECO:0000256" key="5">
    <source>
        <dbReference type="ARBA" id="ARBA00022490"/>
    </source>
</evidence>
<dbReference type="SUPFAM" id="SSF55681">
    <property type="entry name" value="Class II aaRS and biotin synthetases"/>
    <property type="match status" value="1"/>
</dbReference>
<keyword evidence="6 14" id="KW-0436">Ligase</keyword>
<evidence type="ECO:0000256" key="12">
    <source>
        <dbReference type="ARBA" id="ARBA00023146"/>
    </source>
</evidence>
<evidence type="ECO:0000313" key="14">
    <source>
        <dbReference type="EMBL" id="ALI37186.1"/>
    </source>
</evidence>
<dbReference type="RefSeq" id="WP_196816300.1">
    <property type="nucleotide sequence ID" value="NZ_CP012850.1"/>
</dbReference>
<proteinExistence type="inferred from homology"/>
<dbReference type="PROSITE" id="PS51483">
    <property type="entry name" value="B5"/>
    <property type="match status" value="1"/>
</dbReference>
<evidence type="ECO:0000256" key="8">
    <source>
        <dbReference type="ARBA" id="ARBA00022741"/>
    </source>
</evidence>
<comment type="similarity">
    <text evidence="3">Belongs to the phenylalanyl-tRNA synthetase beta subunit family. Type 2 subfamily.</text>
</comment>
<comment type="cofactor">
    <cofactor evidence="1">
        <name>Mg(2+)</name>
        <dbReference type="ChEBI" id="CHEBI:18420"/>
    </cofactor>
</comment>
<dbReference type="SMART" id="SM00873">
    <property type="entry name" value="B3_4"/>
    <property type="match status" value="1"/>
</dbReference>
<dbReference type="GeneID" id="60422871"/>
<evidence type="ECO:0000256" key="1">
    <source>
        <dbReference type="ARBA" id="ARBA00001946"/>
    </source>
</evidence>
<evidence type="ECO:0000259" key="13">
    <source>
        <dbReference type="PROSITE" id="PS51483"/>
    </source>
</evidence>
<protein>
    <recommendedName>
        <fullName evidence="4">phenylalanine--tRNA ligase</fullName>
        <ecNumber evidence="4">6.1.1.20</ecNumber>
    </recommendedName>
</protein>
<evidence type="ECO:0000256" key="3">
    <source>
        <dbReference type="ARBA" id="ARBA00007438"/>
    </source>
</evidence>
<dbReference type="OrthoDB" id="10073at2157"/>
<dbReference type="EMBL" id="CP012850">
    <property type="protein sequence ID" value="ALI37186.1"/>
    <property type="molecule type" value="Genomic_DNA"/>
</dbReference>
<dbReference type="InterPro" id="IPR045864">
    <property type="entry name" value="aa-tRNA-synth_II/BPL/LPL"/>
</dbReference>
<dbReference type="AlphaFoldDB" id="A0A654M3G9"/>